<dbReference type="SMART" id="SM00353">
    <property type="entry name" value="HLH"/>
    <property type="match status" value="1"/>
</dbReference>
<keyword evidence="6" id="KW-1185">Reference proteome</keyword>
<dbReference type="GO" id="GO:0090575">
    <property type="term" value="C:RNA polymerase II transcription regulator complex"/>
    <property type="evidence" value="ECO:0007669"/>
    <property type="project" value="TreeGrafter"/>
</dbReference>
<dbReference type="Proteomes" id="UP000826195">
    <property type="component" value="Unassembled WGS sequence"/>
</dbReference>
<name>A0AAV7IU11_COTGL</name>
<keyword evidence="2" id="KW-0238">DNA-binding</keyword>
<dbReference type="EMBL" id="JAHXZJ010000747">
    <property type="protein sequence ID" value="KAH0557798.1"/>
    <property type="molecule type" value="Genomic_DNA"/>
</dbReference>
<dbReference type="InterPro" id="IPR011598">
    <property type="entry name" value="bHLH_dom"/>
</dbReference>
<feature type="compositionally biased region" description="Basic residues" evidence="3">
    <location>
        <begin position="159"/>
        <end position="179"/>
    </location>
</feature>
<feature type="region of interest" description="Disordered" evidence="3">
    <location>
        <begin position="314"/>
        <end position="335"/>
    </location>
</feature>
<evidence type="ECO:0000313" key="5">
    <source>
        <dbReference type="EMBL" id="KAH0557798.1"/>
    </source>
</evidence>
<reference evidence="5 6" key="1">
    <citation type="journal article" date="2021" name="J. Hered.">
        <title>A chromosome-level genome assembly of the parasitoid wasp, Cotesia glomerata (Hymenoptera: Braconidae).</title>
        <authorList>
            <person name="Pinto B.J."/>
            <person name="Weis J.J."/>
            <person name="Gamble T."/>
            <person name="Ode P.J."/>
            <person name="Paul R."/>
            <person name="Zaspel J.M."/>
        </authorList>
    </citation>
    <scope>NUCLEOTIDE SEQUENCE [LARGE SCALE GENOMIC DNA]</scope>
    <source>
        <strain evidence="5">CgM1</strain>
    </source>
</reference>
<feature type="compositionally biased region" description="Low complexity" evidence="3">
    <location>
        <begin position="317"/>
        <end position="335"/>
    </location>
</feature>
<organism evidence="5 6">
    <name type="scientific">Cotesia glomerata</name>
    <name type="common">Lepidopteran parasitic wasp</name>
    <name type="synonym">Apanteles glomeratus</name>
    <dbReference type="NCBI Taxonomy" id="32391"/>
    <lineage>
        <taxon>Eukaryota</taxon>
        <taxon>Metazoa</taxon>
        <taxon>Ecdysozoa</taxon>
        <taxon>Arthropoda</taxon>
        <taxon>Hexapoda</taxon>
        <taxon>Insecta</taxon>
        <taxon>Pterygota</taxon>
        <taxon>Neoptera</taxon>
        <taxon>Endopterygota</taxon>
        <taxon>Hymenoptera</taxon>
        <taxon>Apocrita</taxon>
        <taxon>Ichneumonoidea</taxon>
        <taxon>Braconidae</taxon>
        <taxon>Microgastrinae</taxon>
        <taxon>Cotesia</taxon>
    </lineage>
</organism>
<comment type="caution">
    <text evidence="5">The sequence shown here is derived from an EMBL/GenBank/DDBJ whole genome shotgun (WGS) entry which is preliminary data.</text>
</comment>
<feature type="region of interest" description="Disordered" evidence="3">
    <location>
        <begin position="158"/>
        <end position="188"/>
    </location>
</feature>
<dbReference type="GO" id="GO:0046983">
    <property type="term" value="F:protein dimerization activity"/>
    <property type="evidence" value="ECO:0007669"/>
    <property type="project" value="InterPro"/>
</dbReference>
<dbReference type="GO" id="GO:0000981">
    <property type="term" value="F:DNA-binding transcription factor activity, RNA polymerase II-specific"/>
    <property type="evidence" value="ECO:0007669"/>
    <property type="project" value="TreeGrafter"/>
</dbReference>
<dbReference type="InterPro" id="IPR015660">
    <property type="entry name" value="MASH1/Ascl1a-like"/>
</dbReference>
<feature type="compositionally biased region" description="Polar residues" evidence="3">
    <location>
        <begin position="367"/>
        <end position="385"/>
    </location>
</feature>
<evidence type="ECO:0000259" key="4">
    <source>
        <dbReference type="PROSITE" id="PS50888"/>
    </source>
</evidence>
<dbReference type="PANTHER" id="PTHR13935:SF106">
    <property type="entry name" value="ACHAETE-SCUTE COMPLEX PROTEIN T5-RELATED"/>
    <property type="match status" value="1"/>
</dbReference>
<dbReference type="PROSITE" id="PS50888">
    <property type="entry name" value="BHLH"/>
    <property type="match status" value="1"/>
</dbReference>
<dbReference type="GO" id="GO:0000977">
    <property type="term" value="F:RNA polymerase II transcription regulatory region sequence-specific DNA binding"/>
    <property type="evidence" value="ECO:0007669"/>
    <property type="project" value="TreeGrafter"/>
</dbReference>
<dbReference type="GO" id="GO:0007399">
    <property type="term" value="P:nervous system development"/>
    <property type="evidence" value="ECO:0007669"/>
    <property type="project" value="UniProtKB-KW"/>
</dbReference>
<feature type="region of interest" description="Disordered" evidence="3">
    <location>
        <begin position="366"/>
        <end position="388"/>
    </location>
</feature>
<dbReference type="SUPFAM" id="SSF47459">
    <property type="entry name" value="HLH, helix-loop-helix DNA-binding domain"/>
    <property type="match status" value="1"/>
</dbReference>
<evidence type="ECO:0000256" key="1">
    <source>
        <dbReference type="ARBA" id="ARBA00022902"/>
    </source>
</evidence>
<dbReference type="AlphaFoldDB" id="A0AAV7IU11"/>
<evidence type="ECO:0000256" key="2">
    <source>
        <dbReference type="ARBA" id="ARBA00023125"/>
    </source>
</evidence>
<dbReference type="PANTHER" id="PTHR13935">
    <property type="entry name" value="ACHAETE-SCUTE TRANSCRIPTION FACTOR-RELATED"/>
    <property type="match status" value="1"/>
</dbReference>
<gene>
    <name evidence="5" type="ORF">KQX54_011825</name>
</gene>
<dbReference type="CDD" id="cd19744">
    <property type="entry name" value="bHLH_TS_dAS-C_like"/>
    <property type="match status" value="1"/>
</dbReference>
<keyword evidence="1" id="KW-0524">Neurogenesis</keyword>
<proteinExistence type="predicted"/>
<sequence>MEGNSVDSRGKRIITVRAVFVHTRDSQNSEIILEIKAKRGVPKPSLDASSEVRWEATFRTRKVLVGRRALRGAWVGMRRVPRQPIKAGGTLFGRHFGSCFRCVGIEGAFGSNYNFDCIVTYRAFFQVLRLKKSTLVFCDMTLVGNDENTSPIMLTMQHHQQHHAHTQQHHHQHQQHNHSHSNNSLTSNSVNLQTHRSNVIVSTGGLSSGSSELKAQSCKRSKMYQTTPYGTVPHQPASVARRNARERNRVKQVNNGFATLRQHIPQSVAQALGGNTAGTHGGSRAGSKKLSKVETLRMAVEYIRSLQRLLDDHDGSDMGSALSGSSSPSPSSICGSRVELHQDIQDLHHQHLRQNPSPSNFMLPCSEASSSPTPSFVSETSSSGSQGYGATFTTLYAPNTDGYNINYEPMSPDDEELLDVITKWQENQQ</sequence>
<feature type="domain" description="BHLH" evidence="4">
    <location>
        <begin position="237"/>
        <end position="306"/>
    </location>
</feature>
<dbReference type="Pfam" id="PF00010">
    <property type="entry name" value="HLH"/>
    <property type="match status" value="1"/>
</dbReference>
<dbReference type="Gene3D" id="4.10.280.10">
    <property type="entry name" value="Helix-loop-helix DNA-binding domain"/>
    <property type="match status" value="1"/>
</dbReference>
<accession>A0AAV7IU11</accession>
<dbReference type="InterPro" id="IPR036638">
    <property type="entry name" value="HLH_DNA-bd_sf"/>
</dbReference>
<evidence type="ECO:0000256" key="3">
    <source>
        <dbReference type="SAM" id="MobiDB-lite"/>
    </source>
</evidence>
<evidence type="ECO:0000313" key="6">
    <source>
        <dbReference type="Proteomes" id="UP000826195"/>
    </source>
</evidence>
<protein>
    <recommendedName>
        <fullName evidence="4">BHLH domain-containing protein</fullName>
    </recommendedName>
</protein>